<organism evidence="4">
    <name type="scientific">marine metagenome</name>
    <dbReference type="NCBI Taxonomy" id="408172"/>
    <lineage>
        <taxon>unclassified sequences</taxon>
        <taxon>metagenomes</taxon>
        <taxon>ecological metagenomes</taxon>
    </lineage>
</organism>
<name>A0A382KC31_9ZZZZ</name>
<dbReference type="SUPFAM" id="SSF55469">
    <property type="entry name" value="FMN-dependent nitroreductase-like"/>
    <property type="match status" value="1"/>
</dbReference>
<dbReference type="InterPro" id="IPR000415">
    <property type="entry name" value="Nitroreductase-like"/>
</dbReference>
<keyword evidence="2" id="KW-0560">Oxidoreductase</keyword>
<dbReference type="GO" id="GO:0016491">
    <property type="term" value="F:oxidoreductase activity"/>
    <property type="evidence" value="ECO:0007669"/>
    <property type="project" value="UniProtKB-KW"/>
</dbReference>
<evidence type="ECO:0000259" key="3">
    <source>
        <dbReference type="Pfam" id="PF00881"/>
    </source>
</evidence>
<comment type="similarity">
    <text evidence="1">Belongs to the nitroreductase family.</text>
</comment>
<dbReference type="EMBL" id="UINC01079599">
    <property type="protein sequence ID" value="SVC21739.1"/>
    <property type="molecule type" value="Genomic_DNA"/>
</dbReference>
<reference evidence="4" key="1">
    <citation type="submission" date="2018-05" db="EMBL/GenBank/DDBJ databases">
        <authorList>
            <person name="Lanie J.A."/>
            <person name="Ng W.-L."/>
            <person name="Kazmierczak K.M."/>
            <person name="Andrzejewski T.M."/>
            <person name="Davidsen T.M."/>
            <person name="Wayne K.J."/>
            <person name="Tettelin H."/>
            <person name="Glass J.I."/>
            <person name="Rusch D."/>
            <person name="Podicherti R."/>
            <person name="Tsui H.-C.T."/>
            <person name="Winkler M.E."/>
        </authorList>
    </citation>
    <scope>NUCLEOTIDE SEQUENCE</scope>
</reference>
<dbReference type="AlphaFoldDB" id="A0A382KC31"/>
<dbReference type="CDD" id="cd02136">
    <property type="entry name" value="PnbA_NfnB-like"/>
    <property type="match status" value="1"/>
</dbReference>
<gene>
    <name evidence="4" type="ORF">METZ01_LOCUS274593</name>
</gene>
<accession>A0A382KC31</accession>
<protein>
    <recommendedName>
        <fullName evidence="3">Nitroreductase domain-containing protein</fullName>
    </recommendedName>
</protein>
<feature type="domain" description="Nitroreductase" evidence="3">
    <location>
        <begin position="1"/>
        <end position="172"/>
    </location>
</feature>
<evidence type="ECO:0000313" key="4">
    <source>
        <dbReference type="EMBL" id="SVC21739.1"/>
    </source>
</evidence>
<dbReference type="PANTHER" id="PTHR43673:SF10">
    <property type="entry name" value="NADH DEHYDROGENASE_NAD(P)H NITROREDUCTASE XCC3605-RELATED"/>
    <property type="match status" value="1"/>
</dbReference>
<dbReference type="PANTHER" id="PTHR43673">
    <property type="entry name" value="NAD(P)H NITROREDUCTASE YDGI-RELATED"/>
    <property type="match status" value="1"/>
</dbReference>
<dbReference type="Pfam" id="PF00881">
    <property type="entry name" value="Nitroreductase"/>
    <property type="match status" value="1"/>
</dbReference>
<evidence type="ECO:0000256" key="1">
    <source>
        <dbReference type="ARBA" id="ARBA00007118"/>
    </source>
</evidence>
<sequence length="201" mass="22721">MLDEIIEVAAQCPSSMNTQPWYVHAVTGDELDRIRRGNTELMMETGKPDREIRGHGRYEGDHRERQKRVAAQLFEAAGIGWDNKEQRQDWVMRGFRQFDAPVSVIGCIDRDLYDSTEAYFDLGQFVYGMVLAAWDRGVGCVINGQGIMQSSVVREHANIPEDQLIVITVAMGFPDETFAANDVVSERRPVSEIATYLGFDD</sequence>
<evidence type="ECO:0000256" key="2">
    <source>
        <dbReference type="ARBA" id="ARBA00023002"/>
    </source>
</evidence>
<dbReference type="Gene3D" id="3.40.109.10">
    <property type="entry name" value="NADH Oxidase"/>
    <property type="match status" value="1"/>
</dbReference>
<proteinExistence type="inferred from homology"/>
<dbReference type="InterPro" id="IPR029479">
    <property type="entry name" value="Nitroreductase"/>
</dbReference>